<dbReference type="EMBL" id="KK914632">
    <property type="protein sequence ID" value="KDP31335.1"/>
    <property type="molecule type" value="Genomic_DNA"/>
</dbReference>
<dbReference type="Pfam" id="PF10160">
    <property type="entry name" value="Tmemb_40"/>
    <property type="match status" value="1"/>
</dbReference>
<dbReference type="InterPro" id="IPR018781">
    <property type="entry name" value="TPRA1/CAND2/CAND8"/>
</dbReference>
<evidence type="ECO:0008006" key="9">
    <source>
        <dbReference type="Google" id="ProtNLM"/>
    </source>
</evidence>
<protein>
    <recommendedName>
        <fullName evidence="9">Transmembrane protein adipocyte-associated 1</fullName>
    </recommendedName>
</protein>
<dbReference type="PANTHER" id="PTHR15876">
    <property type="entry name" value="TRANSMEMBRANE PROTEIN ADIPOCYTE-ASSOCIATED 1"/>
    <property type="match status" value="1"/>
</dbReference>
<dbReference type="AlphaFoldDB" id="A0A067KGF4"/>
<evidence type="ECO:0000256" key="3">
    <source>
        <dbReference type="ARBA" id="ARBA00022692"/>
    </source>
</evidence>
<feature type="transmembrane region" description="Helical" evidence="6">
    <location>
        <begin position="124"/>
        <end position="150"/>
    </location>
</feature>
<keyword evidence="3 6" id="KW-0812">Transmembrane</keyword>
<comment type="similarity">
    <text evidence="2">Belongs to the UPF0359 family.</text>
</comment>
<feature type="transmembrane region" description="Helical" evidence="6">
    <location>
        <begin position="43"/>
        <end position="63"/>
    </location>
</feature>
<feature type="transmembrane region" description="Helical" evidence="6">
    <location>
        <begin position="162"/>
        <end position="185"/>
    </location>
</feature>
<feature type="transmembrane region" description="Helical" evidence="6">
    <location>
        <begin position="83"/>
        <end position="104"/>
    </location>
</feature>
<evidence type="ECO:0000256" key="2">
    <source>
        <dbReference type="ARBA" id="ARBA00010125"/>
    </source>
</evidence>
<evidence type="ECO:0000313" key="8">
    <source>
        <dbReference type="Proteomes" id="UP000027138"/>
    </source>
</evidence>
<keyword evidence="4 6" id="KW-1133">Transmembrane helix</keyword>
<name>A0A067KGF4_JATCU</name>
<organism evidence="7 8">
    <name type="scientific">Jatropha curcas</name>
    <name type="common">Barbados nut</name>
    <dbReference type="NCBI Taxonomy" id="180498"/>
    <lineage>
        <taxon>Eukaryota</taxon>
        <taxon>Viridiplantae</taxon>
        <taxon>Streptophyta</taxon>
        <taxon>Embryophyta</taxon>
        <taxon>Tracheophyta</taxon>
        <taxon>Spermatophyta</taxon>
        <taxon>Magnoliopsida</taxon>
        <taxon>eudicotyledons</taxon>
        <taxon>Gunneridae</taxon>
        <taxon>Pentapetalae</taxon>
        <taxon>rosids</taxon>
        <taxon>fabids</taxon>
        <taxon>Malpighiales</taxon>
        <taxon>Euphorbiaceae</taxon>
        <taxon>Crotonoideae</taxon>
        <taxon>Jatropheae</taxon>
        <taxon>Jatropha</taxon>
    </lineage>
</organism>
<feature type="transmembrane region" description="Helical" evidence="6">
    <location>
        <begin position="227"/>
        <end position="250"/>
    </location>
</feature>
<evidence type="ECO:0000313" key="7">
    <source>
        <dbReference type="EMBL" id="KDP31335.1"/>
    </source>
</evidence>
<evidence type="ECO:0000256" key="4">
    <source>
        <dbReference type="ARBA" id="ARBA00022989"/>
    </source>
</evidence>
<dbReference type="GO" id="GO:0004930">
    <property type="term" value="F:G protein-coupled receptor activity"/>
    <property type="evidence" value="ECO:0007669"/>
    <property type="project" value="TreeGrafter"/>
</dbReference>
<dbReference type="STRING" id="180498.A0A067KGF4"/>
<evidence type="ECO:0000256" key="1">
    <source>
        <dbReference type="ARBA" id="ARBA00004141"/>
    </source>
</evidence>
<dbReference type="GO" id="GO:0005886">
    <property type="term" value="C:plasma membrane"/>
    <property type="evidence" value="ECO:0007669"/>
    <property type="project" value="TreeGrafter"/>
</dbReference>
<gene>
    <name evidence="7" type="ORF">JCGZ_11711</name>
</gene>
<keyword evidence="5 6" id="KW-0472">Membrane</keyword>
<reference evidence="7 8" key="1">
    <citation type="journal article" date="2014" name="PLoS ONE">
        <title>Global Analysis of Gene Expression Profiles in Physic Nut (Jatropha curcas L.) Seedlings Exposed to Salt Stress.</title>
        <authorList>
            <person name="Zhang L."/>
            <person name="Zhang C."/>
            <person name="Wu P."/>
            <person name="Chen Y."/>
            <person name="Li M."/>
            <person name="Jiang H."/>
            <person name="Wu G."/>
        </authorList>
    </citation>
    <scope>NUCLEOTIDE SEQUENCE [LARGE SCALE GENOMIC DNA]</scope>
    <source>
        <strain evidence="8">cv. GZQX0401</strain>
        <tissue evidence="7">Young leaves</tissue>
    </source>
</reference>
<dbReference type="OrthoDB" id="10027388at2759"/>
<accession>A0A067KGF4</accession>
<comment type="subcellular location">
    <subcellularLocation>
        <location evidence="1">Membrane</location>
        <topology evidence="1">Multi-pass membrane protein</topology>
    </subcellularLocation>
</comment>
<keyword evidence="8" id="KW-1185">Reference proteome</keyword>
<sequence>MNLQPIGYATSPSLAPKISELSATVLDQGVQTLPATGGRKCHGTWYVAVLVLPAVVFVAYLGINAKKNLRKLWNGRSYVMISYFALLWFACSLNLAWCCLQAWQCSPGKEDSYASGLETLSRTFAVSGIIVGVDMLFKGIYVFGFGIPLFIGGDDSTQRVKWGLWIIHKLLLTAVYGYILFVHFSKWREKLPPRPSFYNYIVVMFFSNAVELFACGLAVIGAGVGIWLYDFMVVCYHSLYLPFLYMTFLADFFQEEHFLLENAYYSEMKDAGFFDADWE</sequence>
<dbReference type="PANTHER" id="PTHR15876:SF10">
    <property type="entry name" value="TRANSMEMBRANE PROTEIN ADIPOCYTE-ASSOCIATED 1"/>
    <property type="match status" value="1"/>
</dbReference>
<dbReference type="Proteomes" id="UP000027138">
    <property type="component" value="Unassembled WGS sequence"/>
</dbReference>
<evidence type="ECO:0000256" key="6">
    <source>
        <dbReference type="SAM" id="Phobius"/>
    </source>
</evidence>
<proteinExistence type="inferred from homology"/>
<evidence type="ECO:0000256" key="5">
    <source>
        <dbReference type="ARBA" id="ARBA00023136"/>
    </source>
</evidence>
<feature type="transmembrane region" description="Helical" evidence="6">
    <location>
        <begin position="197"/>
        <end position="220"/>
    </location>
</feature>